<dbReference type="AlphaFoldDB" id="A0AAN7BAI9"/>
<accession>A0AAN7BAI9</accession>
<feature type="domain" description="NadR/Ttd14 AAA" evidence="1">
    <location>
        <begin position="8"/>
        <end position="190"/>
    </location>
</feature>
<gene>
    <name evidence="2" type="ORF">QBC37DRAFT_384984</name>
</gene>
<dbReference type="Pfam" id="PF13521">
    <property type="entry name" value="AAA_28"/>
    <property type="match status" value="1"/>
</dbReference>
<dbReference type="InterPro" id="IPR027417">
    <property type="entry name" value="P-loop_NTPase"/>
</dbReference>
<protein>
    <submittedName>
        <fullName evidence="2">AAA domain-containing protein</fullName>
    </submittedName>
</protein>
<name>A0AAN7BAI9_9PEZI</name>
<comment type="caution">
    <text evidence="2">The sequence shown here is derived from an EMBL/GenBank/DDBJ whole genome shotgun (WGS) entry which is preliminary data.</text>
</comment>
<dbReference type="InterPro" id="IPR038727">
    <property type="entry name" value="NadR/Ttd14_AAA_dom"/>
</dbReference>
<dbReference type="EMBL" id="MU858064">
    <property type="protein sequence ID" value="KAK4216878.1"/>
    <property type="molecule type" value="Genomic_DNA"/>
</dbReference>
<sequence length="210" mass="23587">MSTNPCNIYLVGAQCTGKTTLTNALSAHFEHSLPPESRPGVIKEVARTVLVKHKFTAEDMVSSPDRCLLLQTLILEAQAQAERECLDSGKRWFVADRSGADPLVYAMAYMSAESAIGGGGESLLGTAAWTELRGRLAQSLIVVCEAGMEWLIDDGVRLMPKNMDEWITFHRLFCQFLDKQSLRYVVLPRHMVDIQKRVDFVLSEWRKRGR</sequence>
<reference evidence="2" key="2">
    <citation type="submission" date="2023-05" db="EMBL/GenBank/DDBJ databases">
        <authorList>
            <consortium name="Lawrence Berkeley National Laboratory"/>
            <person name="Steindorff A."/>
            <person name="Hensen N."/>
            <person name="Bonometti L."/>
            <person name="Westerberg I."/>
            <person name="Brannstrom I.O."/>
            <person name="Guillou S."/>
            <person name="Cros-Aarteil S."/>
            <person name="Calhoun S."/>
            <person name="Haridas S."/>
            <person name="Kuo A."/>
            <person name="Mondo S."/>
            <person name="Pangilinan J."/>
            <person name="Riley R."/>
            <person name="Labutti K."/>
            <person name="Andreopoulos B."/>
            <person name="Lipzen A."/>
            <person name="Chen C."/>
            <person name="Yanf M."/>
            <person name="Daum C."/>
            <person name="Ng V."/>
            <person name="Clum A."/>
            <person name="Ohm R."/>
            <person name="Martin F."/>
            <person name="Silar P."/>
            <person name="Natvig D."/>
            <person name="Lalanne C."/>
            <person name="Gautier V."/>
            <person name="Ament-Velasquez S.L."/>
            <person name="Kruys A."/>
            <person name="Hutchinson M.I."/>
            <person name="Powell A.J."/>
            <person name="Barry K."/>
            <person name="Miller A.N."/>
            <person name="Grigoriev I.V."/>
            <person name="Debuchy R."/>
            <person name="Gladieux P."/>
            <person name="Thoren M.H."/>
            <person name="Johannesson H."/>
        </authorList>
    </citation>
    <scope>NUCLEOTIDE SEQUENCE</scope>
    <source>
        <strain evidence="2">PSN293</strain>
    </source>
</reference>
<reference evidence="2" key="1">
    <citation type="journal article" date="2023" name="Mol. Phylogenet. Evol.">
        <title>Genome-scale phylogeny and comparative genomics of the fungal order Sordariales.</title>
        <authorList>
            <person name="Hensen N."/>
            <person name="Bonometti L."/>
            <person name="Westerberg I."/>
            <person name="Brannstrom I.O."/>
            <person name="Guillou S."/>
            <person name="Cros-Aarteil S."/>
            <person name="Calhoun S."/>
            <person name="Haridas S."/>
            <person name="Kuo A."/>
            <person name="Mondo S."/>
            <person name="Pangilinan J."/>
            <person name="Riley R."/>
            <person name="LaButti K."/>
            <person name="Andreopoulos B."/>
            <person name="Lipzen A."/>
            <person name="Chen C."/>
            <person name="Yan M."/>
            <person name="Daum C."/>
            <person name="Ng V."/>
            <person name="Clum A."/>
            <person name="Steindorff A."/>
            <person name="Ohm R.A."/>
            <person name="Martin F."/>
            <person name="Silar P."/>
            <person name="Natvig D.O."/>
            <person name="Lalanne C."/>
            <person name="Gautier V."/>
            <person name="Ament-Velasquez S.L."/>
            <person name="Kruys A."/>
            <person name="Hutchinson M.I."/>
            <person name="Powell A.J."/>
            <person name="Barry K."/>
            <person name="Miller A.N."/>
            <person name="Grigoriev I.V."/>
            <person name="Debuchy R."/>
            <person name="Gladieux P."/>
            <person name="Hiltunen Thoren M."/>
            <person name="Johannesson H."/>
        </authorList>
    </citation>
    <scope>NUCLEOTIDE SEQUENCE</scope>
    <source>
        <strain evidence="2">PSN293</strain>
    </source>
</reference>
<dbReference type="Gene3D" id="3.40.50.300">
    <property type="entry name" value="P-loop containing nucleotide triphosphate hydrolases"/>
    <property type="match status" value="1"/>
</dbReference>
<keyword evidence="3" id="KW-1185">Reference proteome</keyword>
<organism evidence="2 3">
    <name type="scientific">Rhypophila decipiens</name>
    <dbReference type="NCBI Taxonomy" id="261697"/>
    <lineage>
        <taxon>Eukaryota</taxon>
        <taxon>Fungi</taxon>
        <taxon>Dikarya</taxon>
        <taxon>Ascomycota</taxon>
        <taxon>Pezizomycotina</taxon>
        <taxon>Sordariomycetes</taxon>
        <taxon>Sordariomycetidae</taxon>
        <taxon>Sordariales</taxon>
        <taxon>Naviculisporaceae</taxon>
        <taxon>Rhypophila</taxon>
    </lineage>
</organism>
<evidence type="ECO:0000259" key="1">
    <source>
        <dbReference type="Pfam" id="PF13521"/>
    </source>
</evidence>
<dbReference type="SUPFAM" id="SSF52540">
    <property type="entry name" value="P-loop containing nucleoside triphosphate hydrolases"/>
    <property type="match status" value="1"/>
</dbReference>
<proteinExistence type="predicted"/>
<dbReference type="Proteomes" id="UP001301769">
    <property type="component" value="Unassembled WGS sequence"/>
</dbReference>
<evidence type="ECO:0000313" key="2">
    <source>
        <dbReference type="EMBL" id="KAK4216878.1"/>
    </source>
</evidence>
<evidence type="ECO:0000313" key="3">
    <source>
        <dbReference type="Proteomes" id="UP001301769"/>
    </source>
</evidence>